<dbReference type="EMBL" id="AVOT02025464">
    <property type="protein sequence ID" value="MBW0516758.1"/>
    <property type="molecule type" value="Genomic_DNA"/>
</dbReference>
<proteinExistence type="predicted"/>
<accession>A0A9Q3HTH1</accession>
<name>A0A9Q3HTH1_9BASI</name>
<sequence length="99" mass="12103">MDEHLRKSPFWRTWEFQDWFNLQDLEIKNGTISKISGNYIVKYAIWECHWEEALIPAILRIKDDTAKLKTEDWNFFCQEYLFKTIKREKLGEEDLSKKN</sequence>
<keyword evidence="2" id="KW-1185">Reference proteome</keyword>
<protein>
    <submittedName>
        <fullName evidence="1">Uncharacterized protein</fullName>
    </submittedName>
</protein>
<comment type="caution">
    <text evidence="1">The sequence shown here is derived from an EMBL/GenBank/DDBJ whole genome shotgun (WGS) entry which is preliminary data.</text>
</comment>
<evidence type="ECO:0000313" key="2">
    <source>
        <dbReference type="Proteomes" id="UP000765509"/>
    </source>
</evidence>
<reference evidence="1" key="1">
    <citation type="submission" date="2021-03" db="EMBL/GenBank/DDBJ databases">
        <title>Draft genome sequence of rust myrtle Austropuccinia psidii MF-1, a brazilian biotype.</title>
        <authorList>
            <person name="Quecine M.C."/>
            <person name="Pachon D.M.R."/>
            <person name="Bonatelli M.L."/>
            <person name="Correr F.H."/>
            <person name="Franceschini L.M."/>
            <person name="Leite T.F."/>
            <person name="Margarido G.R.A."/>
            <person name="Almeida C.A."/>
            <person name="Ferrarezi J.A."/>
            <person name="Labate C.A."/>
        </authorList>
    </citation>
    <scope>NUCLEOTIDE SEQUENCE</scope>
    <source>
        <strain evidence="1">MF-1</strain>
    </source>
</reference>
<dbReference type="AlphaFoldDB" id="A0A9Q3HTH1"/>
<gene>
    <name evidence="1" type="ORF">O181_056473</name>
</gene>
<evidence type="ECO:0000313" key="1">
    <source>
        <dbReference type="EMBL" id="MBW0516758.1"/>
    </source>
</evidence>
<dbReference type="Proteomes" id="UP000765509">
    <property type="component" value="Unassembled WGS sequence"/>
</dbReference>
<organism evidence="1 2">
    <name type="scientific">Austropuccinia psidii MF-1</name>
    <dbReference type="NCBI Taxonomy" id="1389203"/>
    <lineage>
        <taxon>Eukaryota</taxon>
        <taxon>Fungi</taxon>
        <taxon>Dikarya</taxon>
        <taxon>Basidiomycota</taxon>
        <taxon>Pucciniomycotina</taxon>
        <taxon>Pucciniomycetes</taxon>
        <taxon>Pucciniales</taxon>
        <taxon>Sphaerophragmiaceae</taxon>
        <taxon>Austropuccinia</taxon>
    </lineage>
</organism>